<comment type="caution">
    <text evidence="2">The sequence shown here is derived from an EMBL/GenBank/DDBJ whole genome shotgun (WGS) entry which is preliminary data.</text>
</comment>
<reference evidence="2" key="1">
    <citation type="submission" date="2020-07" db="EMBL/GenBank/DDBJ databases">
        <title>Huge and variable diversity of episymbiotic CPR bacteria and DPANN archaea in groundwater ecosystems.</title>
        <authorList>
            <person name="He C.Y."/>
            <person name="Keren R."/>
            <person name="Whittaker M."/>
            <person name="Farag I.F."/>
            <person name="Doudna J."/>
            <person name="Cate J.H.D."/>
            <person name="Banfield J.F."/>
        </authorList>
    </citation>
    <scope>NUCLEOTIDE SEQUENCE</scope>
    <source>
        <strain evidence="2">NC_groundwater_763_Ag_S-0.2um_68_21</strain>
    </source>
</reference>
<evidence type="ECO:0008006" key="4">
    <source>
        <dbReference type="Google" id="ProtNLM"/>
    </source>
</evidence>
<protein>
    <recommendedName>
        <fullName evidence="4">DUF2933 domain-containing protein</fullName>
    </recommendedName>
</protein>
<dbReference type="EMBL" id="JACPUR010000040">
    <property type="protein sequence ID" value="MBI3129395.1"/>
    <property type="molecule type" value="Genomic_DNA"/>
</dbReference>
<feature type="transmembrane region" description="Helical" evidence="1">
    <location>
        <begin position="34"/>
        <end position="52"/>
    </location>
</feature>
<keyword evidence="1" id="KW-1133">Transmembrane helix</keyword>
<organism evidence="2 3">
    <name type="scientific">Tectimicrobiota bacterium</name>
    <dbReference type="NCBI Taxonomy" id="2528274"/>
    <lineage>
        <taxon>Bacteria</taxon>
        <taxon>Pseudomonadati</taxon>
        <taxon>Nitrospinota/Tectimicrobiota group</taxon>
        <taxon>Candidatus Tectimicrobiota</taxon>
    </lineage>
</organism>
<keyword evidence="1" id="KW-0472">Membrane</keyword>
<dbReference type="Proteomes" id="UP000782312">
    <property type="component" value="Unassembled WGS sequence"/>
</dbReference>
<evidence type="ECO:0000313" key="2">
    <source>
        <dbReference type="EMBL" id="MBI3129395.1"/>
    </source>
</evidence>
<evidence type="ECO:0000256" key="1">
    <source>
        <dbReference type="SAM" id="Phobius"/>
    </source>
</evidence>
<sequence length="85" mass="8703">MGYLKMAACCAAPILLLAALPLFGGVLGITGASLLSTLAFLACPAAMGFMMWRMSRQQPGAGGAAAPPVPLAENVLEEPIKEVRS</sequence>
<name>A0A932I3U7_UNCTE</name>
<evidence type="ECO:0000313" key="3">
    <source>
        <dbReference type="Proteomes" id="UP000782312"/>
    </source>
</evidence>
<dbReference type="AlphaFoldDB" id="A0A932I3U7"/>
<accession>A0A932I3U7</accession>
<gene>
    <name evidence="2" type="ORF">HYZ11_17430</name>
</gene>
<keyword evidence="1" id="KW-0812">Transmembrane</keyword>
<proteinExistence type="predicted"/>